<sequence>MQVIFEYEEPEIEEDPNKTKQNRFKLIETLDTLCKRCRLGVSLNKKKYLRTPDPSRLLNFWNYESQYDDDKAPRK</sequence>
<organism evidence="1">
    <name type="scientific">marine sediment metagenome</name>
    <dbReference type="NCBI Taxonomy" id="412755"/>
    <lineage>
        <taxon>unclassified sequences</taxon>
        <taxon>metagenomes</taxon>
        <taxon>ecological metagenomes</taxon>
    </lineage>
</organism>
<dbReference type="EMBL" id="BARS01040998">
    <property type="protein sequence ID" value="GAG41099.1"/>
    <property type="molecule type" value="Genomic_DNA"/>
</dbReference>
<protein>
    <submittedName>
        <fullName evidence="1">Uncharacterized protein</fullName>
    </submittedName>
</protein>
<dbReference type="AlphaFoldDB" id="X0XD45"/>
<gene>
    <name evidence="1" type="ORF">S01H1_62421</name>
</gene>
<reference evidence="1" key="1">
    <citation type="journal article" date="2014" name="Front. Microbiol.">
        <title>High frequency of phylogenetically diverse reductive dehalogenase-homologous genes in deep subseafloor sedimentary metagenomes.</title>
        <authorList>
            <person name="Kawai M."/>
            <person name="Futagami T."/>
            <person name="Toyoda A."/>
            <person name="Takaki Y."/>
            <person name="Nishi S."/>
            <person name="Hori S."/>
            <person name="Arai W."/>
            <person name="Tsubouchi T."/>
            <person name="Morono Y."/>
            <person name="Uchiyama I."/>
            <person name="Ito T."/>
            <person name="Fujiyama A."/>
            <person name="Inagaki F."/>
            <person name="Takami H."/>
        </authorList>
    </citation>
    <scope>NUCLEOTIDE SEQUENCE</scope>
    <source>
        <strain evidence="1">Expedition CK06-06</strain>
    </source>
</reference>
<name>X0XD45_9ZZZZ</name>
<accession>X0XD45</accession>
<proteinExistence type="predicted"/>
<evidence type="ECO:0000313" key="1">
    <source>
        <dbReference type="EMBL" id="GAG41099.1"/>
    </source>
</evidence>
<comment type="caution">
    <text evidence="1">The sequence shown here is derived from an EMBL/GenBank/DDBJ whole genome shotgun (WGS) entry which is preliminary data.</text>
</comment>